<evidence type="ECO:0000313" key="13">
    <source>
        <dbReference type="RefSeq" id="XP_016510371.1"/>
    </source>
</evidence>
<evidence type="ECO:0000256" key="7">
    <source>
        <dbReference type="ARBA" id="ARBA00022777"/>
    </source>
</evidence>
<keyword evidence="8 9" id="KW-0067">ATP-binding</keyword>
<evidence type="ECO:0000256" key="11">
    <source>
        <dbReference type="SAM" id="MobiDB-lite"/>
    </source>
</evidence>
<reference evidence="13" key="1">
    <citation type="submission" date="2025-08" db="UniProtKB">
        <authorList>
            <consortium name="RefSeq"/>
        </authorList>
    </citation>
    <scope>IDENTIFICATION</scope>
</reference>
<keyword evidence="7 13" id="KW-0418">Kinase</keyword>
<dbReference type="GO" id="GO:0005634">
    <property type="term" value="C:nucleus"/>
    <property type="evidence" value="ECO:0000318"/>
    <property type="project" value="GO_Central"/>
</dbReference>
<dbReference type="SMR" id="A0A1S4DAF7"/>
<feature type="compositionally biased region" description="Basic and acidic residues" evidence="11">
    <location>
        <begin position="324"/>
        <end position="338"/>
    </location>
</feature>
<dbReference type="FunFam" id="3.30.200.20:FF:000538">
    <property type="entry name" value="Putative Casein kinase I"/>
    <property type="match status" value="1"/>
</dbReference>
<dbReference type="STRING" id="4097.A0A1S4DAF7"/>
<dbReference type="GO" id="GO:0005737">
    <property type="term" value="C:cytoplasm"/>
    <property type="evidence" value="ECO:0000318"/>
    <property type="project" value="GO_Central"/>
</dbReference>
<dbReference type="AlphaFoldDB" id="A0A1S4DAF7"/>
<feature type="domain" description="Protein kinase" evidence="12">
    <location>
        <begin position="9"/>
        <end position="274"/>
    </location>
</feature>
<dbReference type="PROSITE" id="PS50011">
    <property type="entry name" value="PROTEIN_KINASE_DOM"/>
    <property type="match status" value="1"/>
</dbReference>
<dbReference type="PROSITE" id="PS00107">
    <property type="entry name" value="PROTEIN_KINASE_ATP"/>
    <property type="match status" value="1"/>
</dbReference>
<dbReference type="RefSeq" id="XP_016510371.1">
    <property type="nucleotide sequence ID" value="XM_016654885.1"/>
</dbReference>
<comment type="subunit">
    <text evidence="2">Monomer.</text>
</comment>
<keyword evidence="5" id="KW-0808">Transferase</keyword>
<dbReference type="PROSITE" id="PS00108">
    <property type="entry name" value="PROTEIN_KINASE_ST"/>
    <property type="match status" value="1"/>
</dbReference>
<comment type="similarity">
    <text evidence="1">Belongs to the protein kinase superfamily. CK1 Ser/Thr protein kinase family. Casein kinase I subfamily.</text>
</comment>
<evidence type="ECO:0000256" key="10">
    <source>
        <dbReference type="RuleBase" id="RU000304"/>
    </source>
</evidence>
<dbReference type="PaxDb" id="4097-A0A1S4DAF7"/>
<sequence>MEPRVGNKYRLGRKIGSGSFGEIYLGTNIQTNEEVAIKLENVKTKHPQLLYESKLYRILQGGTGIPNVRWFGVEGNYNVLVMDLLGPSLEDLFNFCSRKLSLKTVLMLADQMINRIEFVHSKSFLHRDIKPDNFLMGLGRRANQVLYFYYYFLTLCSHKFPGFRENKNLTGTARYASMNTHLGIEQSRRDDLESLGYVLMYFLRGSLPWQGLKAGTKKQKYEKISEKKVSTSIEALCRGYPTEFASYFHYCRSLRFEDKPDYAYLKRIFRDLFIREGFQFDYVFDWTILKYQQSQIAAPPSRPLGAGAGTSSGMPPAIPNAERQSGEEEGRQPADPSRRRNSGPLINAGSLSKQKSPLRNDSTSKDAMLSSSTFLGRSSGSLRRGLVSGSRETFTMGNDSDPTRSRTPEASPATMHKISSGQRSSPFVGSSDAKHASSGRNTSGIKNYETTLKGIESLHFDEEDRGH</sequence>
<dbReference type="PANTHER" id="PTHR11909">
    <property type="entry name" value="CASEIN KINASE-RELATED"/>
    <property type="match status" value="1"/>
</dbReference>
<dbReference type="GO" id="GO:0004674">
    <property type="term" value="F:protein serine/threonine kinase activity"/>
    <property type="evidence" value="ECO:0000318"/>
    <property type="project" value="GO_Central"/>
</dbReference>
<dbReference type="InterPro" id="IPR050235">
    <property type="entry name" value="CK1_Ser-Thr_kinase"/>
</dbReference>
<feature type="binding site" evidence="9">
    <location>
        <position position="38"/>
    </location>
    <ligand>
        <name>ATP</name>
        <dbReference type="ChEBI" id="CHEBI:30616"/>
    </ligand>
</feature>
<evidence type="ECO:0000256" key="5">
    <source>
        <dbReference type="ARBA" id="ARBA00022679"/>
    </source>
</evidence>
<dbReference type="SMART" id="SM00220">
    <property type="entry name" value="S_TKc"/>
    <property type="match status" value="1"/>
</dbReference>
<evidence type="ECO:0000256" key="8">
    <source>
        <dbReference type="ARBA" id="ARBA00022840"/>
    </source>
</evidence>
<dbReference type="GO" id="GO:0005524">
    <property type="term" value="F:ATP binding"/>
    <property type="evidence" value="ECO:0007669"/>
    <property type="project" value="UniProtKB-UniRule"/>
</dbReference>
<dbReference type="Gene3D" id="1.10.510.10">
    <property type="entry name" value="Transferase(Phosphotransferase) domain 1"/>
    <property type="match status" value="1"/>
</dbReference>
<dbReference type="GO" id="GO:0006897">
    <property type="term" value="P:endocytosis"/>
    <property type="evidence" value="ECO:0000318"/>
    <property type="project" value="GO_Central"/>
</dbReference>
<evidence type="ECO:0000256" key="4">
    <source>
        <dbReference type="ARBA" id="ARBA00022527"/>
    </source>
</evidence>
<feature type="compositionally biased region" description="Polar residues" evidence="11">
    <location>
        <begin position="438"/>
        <end position="448"/>
    </location>
</feature>
<dbReference type="EC" id="2.7.11.1" evidence="3"/>
<feature type="compositionally biased region" description="Polar residues" evidence="11">
    <location>
        <begin position="349"/>
        <end position="361"/>
    </location>
</feature>
<protein>
    <recommendedName>
        <fullName evidence="3">non-specific serine/threonine protein kinase</fullName>
        <ecNumber evidence="3">2.7.11.1</ecNumber>
    </recommendedName>
</protein>
<dbReference type="InterPro" id="IPR000719">
    <property type="entry name" value="Prot_kinase_dom"/>
</dbReference>
<dbReference type="InterPro" id="IPR011009">
    <property type="entry name" value="Kinase-like_dom_sf"/>
</dbReference>
<accession>A0A1S4DAF7</accession>
<dbReference type="InterPro" id="IPR008271">
    <property type="entry name" value="Ser/Thr_kinase_AS"/>
</dbReference>
<dbReference type="FunFam" id="1.10.510.10:FF:000596">
    <property type="entry name" value="CK1 family protein kinase"/>
    <property type="match status" value="1"/>
</dbReference>
<keyword evidence="4 10" id="KW-0723">Serine/threonine-protein kinase</keyword>
<evidence type="ECO:0000259" key="12">
    <source>
        <dbReference type="PROSITE" id="PS50011"/>
    </source>
</evidence>
<dbReference type="OrthoDB" id="5800476at2759"/>
<organism evidence="13">
    <name type="scientific">Nicotiana tabacum</name>
    <name type="common">Common tobacco</name>
    <dbReference type="NCBI Taxonomy" id="4097"/>
    <lineage>
        <taxon>Eukaryota</taxon>
        <taxon>Viridiplantae</taxon>
        <taxon>Streptophyta</taxon>
        <taxon>Embryophyta</taxon>
        <taxon>Tracheophyta</taxon>
        <taxon>Spermatophyta</taxon>
        <taxon>Magnoliopsida</taxon>
        <taxon>eudicotyledons</taxon>
        <taxon>Gunneridae</taxon>
        <taxon>Pentapetalae</taxon>
        <taxon>asterids</taxon>
        <taxon>lamiids</taxon>
        <taxon>Solanales</taxon>
        <taxon>Solanaceae</taxon>
        <taxon>Nicotianoideae</taxon>
        <taxon>Nicotianeae</taxon>
        <taxon>Nicotiana</taxon>
    </lineage>
</organism>
<evidence type="ECO:0000256" key="2">
    <source>
        <dbReference type="ARBA" id="ARBA00011245"/>
    </source>
</evidence>
<dbReference type="SUPFAM" id="SSF56112">
    <property type="entry name" value="Protein kinase-like (PK-like)"/>
    <property type="match status" value="1"/>
</dbReference>
<dbReference type="KEGG" id="nta:107827701"/>
<feature type="compositionally biased region" description="Polar residues" evidence="11">
    <location>
        <begin position="417"/>
        <end position="428"/>
    </location>
</feature>
<evidence type="ECO:0000256" key="1">
    <source>
        <dbReference type="ARBA" id="ARBA00005926"/>
    </source>
</evidence>
<evidence type="ECO:0000256" key="3">
    <source>
        <dbReference type="ARBA" id="ARBA00012513"/>
    </source>
</evidence>
<name>A0A1S4DAF7_TOBAC</name>
<evidence type="ECO:0000256" key="6">
    <source>
        <dbReference type="ARBA" id="ARBA00022741"/>
    </source>
</evidence>
<gene>
    <name evidence="13" type="primary">LOC107827701</name>
</gene>
<dbReference type="Pfam" id="PF00069">
    <property type="entry name" value="Pkinase"/>
    <property type="match status" value="1"/>
</dbReference>
<dbReference type="CDD" id="cd14125">
    <property type="entry name" value="STKc_CK1_delta_epsilon"/>
    <property type="match status" value="1"/>
</dbReference>
<dbReference type="OMA" id="HIPQADN"/>
<dbReference type="InterPro" id="IPR017441">
    <property type="entry name" value="Protein_kinase_ATP_BS"/>
</dbReference>
<keyword evidence="6 9" id="KW-0547">Nucleotide-binding</keyword>
<feature type="compositionally biased region" description="Low complexity" evidence="11">
    <location>
        <begin position="369"/>
        <end position="391"/>
    </location>
</feature>
<dbReference type="GO" id="GO:0007165">
    <property type="term" value="P:signal transduction"/>
    <property type="evidence" value="ECO:0000318"/>
    <property type="project" value="GO_Central"/>
</dbReference>
<feature type="region of interest" description="Disordered" evidence="11">
    <location>
        <begin position="299"/>
        <end position="448"/>
    </location>
</feature>
<proteinExistence type="inferred from homology"/>
<evidence type="ECO:0000256" key="9">
    <source>
        <dbReference type="PROSITE-ProRule" id="PRU10141"/>
    </source>
</evidence>